<gene>
    <name evidence="1" type="ORF">NQ176_g7246</name>
</gene>
<accession>A0ACC1MZ50</accession>
<reference evidence="1" key="1">
    <citation type="submission" date="2022-08" db="EMBL/GenBank/DDBJ databases">
        <title>Genome Sequence of Lecanicillium fungicola.</title>
        <authorList>
            <person name="Buettner E."/>
        </authorList>
    </citation>
    <scope>NUCLEOTIDE SEQUENCE</scope>
    <source>
        <strain evidence="1">Babe33</strain>
    </source>
</reference>
<organism evidence="1 2">
    <name type="scientific">Zarea fungicola</name>
    <dbReference type="NCBI Taxonomy" id="93591"/>
    <lineage>
        <taxon>Eukaryota</taxon>
        <taxon>Fungi</taxon>
        <taxon>Dikarya</taxon>
        <taxon>Ascomycota</taxon>
        <taxon>Pezizomycotina</taxon>
        <taxon>Sordariomycetes</taxon>
        <taxon>Hypocreomycetidae</taxon>
        <taxon>Hypocreales</taxon>
        <taxon>Cordycipitaceae</taxon>
        <taxon>Zarea</taxon>
    </lineage>
</organism>
<keyword evidence="2" id="KW-1185">Reference proteome</keyword>
<evidence type="ECO:0000313" key="2">
    <source>
        <dbReference type="Proteomes" id="UP001143910"/>
    </source>
</evidence>
<protein>
    <submittedName>
        <fullName evidence="1">Uncharacterized protein</fullName>
    </submittedName>
</protein>
<comment type="caution">
    <text evidence="1">The sequence shown here is derived from an EMBL/GenBank/DDBJ whole genome shotgun (WGS) entry which is preliminary data.</text>
</comment>
<dbReference type="EMBL" id="JANJQO010001180">
    <property type="protein sequence ID" value="KAJ2972282.1"/>
    <property type="molecule type" value="Genomic_DNA"/>
</dbReference>
<evidence type="ECO:0000313" key="1">
    <source>
        <dbReference type="EMBL" id="KAJ2972282.1"/>
    </source>
</evidence>
<sequence>MSLPETMQALVFHGPFDVRLEERPIPKIVNDTDVIVKTTSAALCGSELHRYRGHSKNNMLPGYICGHEGTGIIAEVGSAVKNFKKGDHVIAPFSISCGECFHCKRGVTGRCAKGQSFGSMALDGSQAQYFRAPLADATLFPAPTEAGLEELLILMTDIFPTGFNGARNAFKETAAEQWKDMTIVVIGCGPVALCSIICALEYKPARIFAVDSVPNRLQVAERLGCIPLNFKEVDVASEIMQATGGNGAHAVIEVVGLSPALKTAWQVICPGGKISSVGVHNGEVPFSAGDCYNKNVNIQFGRCPARYIFKDALQALIRNKELIKEMGFIDKVVVGLEEYADALTKFERAEYNKVVFKPNGLDNKL</sequence>
<dbReference type="Proteomes" id="UP001143910">
    <property type="component" value="Unassembled WGS sequence"/>
</dbReference>
<proteinExistence type="predicted"/>
<name>A0ACC1MZ50_9HYPO</name>